<evidence type="ECO:0000259" key="1">
    <source>
        <dbReference type="Pfam" id="PF05699"/>
    </source>
</evidence>
<dbReference type="Pfam" id="PF05699">
    <property type="entry name" value="Dimer_Tnp_hAT"/>
    <property type="match status" value="1"/>
</dbReference>
<accession>A0A6G0W242</accession>
<name>A0A6G0W242_APHCR</name>
<organism evidence="2 3">
    <name type="scientific">Aphis craccivora</name>
    <name type="common">Cowpea aphid</name>
    <dbReference type="NCBI Taxonomy" id="307492"/>
    <lineage>
        <taxon>Eukaryota</taxon>
        <taxon>Metazoa</taxon>
        <taxon>Ecdysozoa</taxon>
        <taxon>Arthropoda</taxon>
        <taxon>Hexapoda</taxon>
        <taxon>Insecta</taxon>
        <taxon>Pterygota</taxon>
        <taxon>Neoptera</taxon>
        <taxon>Paraneoptera</taxon>
        <taxon>Hemiptera</taxon>
        <taxon>Sternorrhyncha</taxon>
        <taxon>Aphidomorpha</taxon>
        <taxon>Aphidoidea</taxon>
        <taxon>Aphididae</taxon>
        <taxon>Aphidini</taxon>
        <taxon>Aphis</taxon>
        <taxon>Aphis</taxon>
    </lineage>
</organism>
<dbReference type="PANTHER" id="PTHR46880">
    <property type="entry name" value="RAS-ASSOCIATING DOMAIN-CONTAINING PROTEIN"/>
    <property type="match status" value="1"/>
</dbReference>
<dbReference type="OrthoDB" id="6625098at2759"/>
<reference evidence="2 3" key="1">
    <citation type="submission" date="2019-08" db="EMBL/GenBank/DDBJ databases">
        <title>Whole genome of Aphis craccivora.</title>
        <authorList>
            <person name="Voronova N.V."/>
            <person name="Shulinski R.S."/>
            <person name="Bandarenka Y.V."/>
            <person name="Zhorov D.G."/>
            <person name="Warner D."/>
        </authorList>
    </citation>
    <scope>NUCLEOTIDE SEQUENCE [LARGE SCALE GENOMIC DNA]</scope>
    <source>
        <strain evidence="2">180601</strain>
        <tissue evidence="2">Whole Body</tissue>
    </source>
</reference>
<dbReference type="EMBL" id="VUJU01010176">
    <property type="protein sequence ID" value="KAF0715491.1"/>
    <property type="molecule type" value="Genomic_DNA"/>
</dbReference>
<dbReference type="InterPro" id="IPR008906">
    <property type="entry name" value="HATC_C_dom"/>
</dbReference>
<dbReference type="InterPro" id="IPR012337">
    <property type="entry name" value="RNaseH-like_sf"/>
</dbReference>
<keyword evidence="3" id="KW-1185">Reference proteome</keyword>
<dbReference type="AlphaFoldDB" id="A0A6G0W242"/>
<dbReference type="GO" id="GO:0046983">
    <property type="term" value="F:protein dimerization activity"/>
    <property type="evidence" value="ECO:0007669"/>
    <property type="project" value="InterPro"/>
</dbReference>
<protein>
    <submittedName>
        <fullName evidence="2">E3 SUMO-protein ligase KIAA1586-like</fullName>
    </submittedName>
</protein>
<gene>
    <name evidence="2" type="ORF">FWK35_00035097</name>
</gene>
<proteinExistence type="predicted"/>
<evidence type="ECO:0000313" key="2">
    <source>
        <dbReference type="EMBL" id="KAF0715491.1"/>
    </source>
</evidence>
<keyword evidence="2" id="KW-0436">Ligase</keyword>
<dbReference type="GO" id="GO:0016874">
    <property type="term" value="F:ligase activity"/>
    <property type="evidence" value="ECO:0007669"/>
    <property type="project" value="UniProtKB-KW"/>
</dbReference>
<comment type="caution">
    <text evidence="2">The sequence shown here is derived from an EMBL/GenBank/DDBJ whole genome shotgun (WGS) entry which is preliminary data.</text>
</comment>
<dbReference type="Proteomes" id="UP000478052">
    <property type="component" value="Unassembled WGS sequence"/>
</dbReference>
<dbReference type="PANTHER" id="PTHR46880:SF8">
    <property type="entry name" value="E3 SUMO-PROTEIN LIGASE KIAA1586"/>
    <property type="match status" value="1"/>
</dbReference>
<evidence type="ECO:0000313" key="3">
    <source>
        <dbReference type="Proteomes" id="UP000478052"/>
    </source>
</evidence>
<sequence length="715" mass="81529">MSLLNWLTKTNVNPIDNSLISTQAIIKASSNEAETVSTEFNFNTNNSSNNSNESGCKNDNDYPSIWTNEMFLSFCNKYPWVMVKDQKLGCNICVQVQNLATYKTQGIRFAIEWTECSVHTYGASEKDKRQSLRKKTHKHKISECHKRCEQILKAQEENVLPNAVIVKKTRPFTDLPFDIQLQKLNGLDMGRILHSDHACADIASHIAIEMKAKITNFLVKNNFKISVLIDEATSLSKKTCLVVCITASTDVKNETDPITFFLDLIELENTKSETIVLQLLSSLNKYKFSHEYLIQNFICFACDEASNMIGRKAGVGKLLTDKYPDLLVWHCSNHRLELAVDDVVNEVAGINHFKIFFDTLYALYSSSPKNQYGLKSCAKELDLQFLSIGQILNTRWVASSLGSIKAVWRNYEALYLHFNKCSLDNSRTSKEKTTFKGSKHKITSIDFVLNLGLLYDALTELSAISLELQKRCTKLPDSHNLIKRQILIFESMSEKCNDGFYKEAENSECSLTFQNIELHENNKNKINYKQFYRSLADNLKSRMLNFTSSHVSSSSDTSTKYAEFIQLLEVLNPQKWPLEVDILYGERAIKQLSNIFKINERESVRGFREYIDNKSVIPDNLKPLTQAVITLVVSTAECERLFSAMNIVHNDTRNTLEVSHVSDLLWIKYVGSPLCEFYANTYVESWVSKGRRCADHTQCISKQDITLNTIVFGSN</sequence>
<feature type="domain" description="HAT C-terminal dimerisation" evidence="1">
    <location>
        <begin position="620"/>
        <end position="668"/>
    </location>
</feature>
<dbReference type="SUPFAM" id="SSF53098">
    <property type="entry name" value="Ribonuclease H-like"/>
    <property type="match status" value="1"/>
</dbReference>